<comment type="similarity">
    <text evidence="1">Belongs to the flavin-dependent halogenase family.</text>
</comment>
<keyword evidence="2" id="KW-0560">Oxidoreductase</keyword>
<gene>
    <name evidence="4" type="ORF">C9374_002411</name>
</gene>
<dbReference type="Gene3D" id="3.50.50.60">
    <property type="entry name" value="FAD/NAD(P)-binding domain"/>
    <property type="match status" value="1"/>
</dbReference>
<protein>
    <recommendedName>
        <fullName evidence="6">FAD-binding domain-containing protein</fullName>
    </recommendedName>
</protein>
<dbReference type="EMBL" id="PYSW02000015">
    <property type="protein sequence ID" value="KAG2386667.1"/>
    <property type="molecule type" value="Genomic_DNA"/>
</dbReference>
<sequence length="568" mass="65084">MAILSIILWSLLALILLLVLSLTYLWFGVFKKYFNAQVKLETSRIGSLNTLENSSSFNKGKTCVVMGGSVGGLLTSLVLSFHYEKVILVEQKKYEEGKSTAPHGQQTHVFLYRALTILKKLFGGALGVDFIQEILGIGAYEMTLIYSDFAQVDGETDHLHGQFEQVPQLVLPNYQMTRGMFEIWVRDKLLQISSGKLSQNMLGKIEIMEEQRVVGLIFEKSQHHPLDSQTLIHRVVGVKLENGQEVRGDLIVDCTGLTTQTPRYVEDEFKTNLIKFEMPKSKILLTNTYTSVLYKLKDPNDKEGFYKKKDGKTPVWFHLGSIGAPSKIGIIFYRVSQDMGMFILGEVGKNPSCTSIKSPQDCVEYLEQRCPELAKKAQYFFDKCDTENGVVRDWMNYKKDGTVFNHWEEVNNHKDETGKRHVLENFIALGDSVGSLNPVYGQGITCICESELILDEILRRPHKNAQSPWTAETCQEFQERVKNIYMPAYFLATTVDLQHEEAKGGSWWYRNIYLKYFAPDLKQLALASKVDPYVRITFNNVNHMMEGYLYKMLDRKYRARCKNPVNHW</sequence>
<keyword evidence="3" id="KW-0812">Transmembrane</keyword>
<organism evidence="4 5">
    <name type="scientific">Naegleria lovaniensis</name>
    <name type="common">Amoeba</name>
    <dbReference type="NCBI Taxonomy" id="51637"/>
    <lineage>
        <taxon>Eukaryota</taxon>
        <taxon>Discoba</taxon>
        <taxon>Heterolobosea</taxon>
        <taxon>Tetramitia</taxon>
        <taxon>Eutetramitia</taxon>
        <taxon>Vahlkampfiidae</taxon>
        <taxon>Naegleria</taxon>
    </lineage>
</organism>
<feature type="transmembrane region" description="Helical" evidence="3">
    <location>
        <begin position="6"/>
        <end position="27"/>
    </location>
</feature>
<dbReference type="PANTHER" id="PTHR43747:SF5">
    <property type="entry name" value="FAD-BINDING DOMAIN-CONTAINING PROTEIN"/>
    <property type="match status" value="1"/>
</dbReference>
<dbReference type="PANTHER" id="PTHR43747">
    <property type="entry name" value="FAD-BINDING PROTEIN"/>
    <property type="match status" value="1"/>
</dbReference>
<name>A0AA88KQQ0_NAELO</name>
<evidence type="ECO:0000313" key="5">
    <source>
        <dbReference type="Proteomes" id="UP000816034"/>
    </source>
</evidence>
<evidence type="ECO:0008006" key="6">
    <source>
        <dbReference type="Google" id="ProtNLM"/>
    </source>
</evidence>
<evidence type="ECO:0000256" key="2">
    <source>
        <dbReference type="ARBA" id="ARBA00023002"/>
    </source>
</evidence>
<dbReference type="InterPro" id="IPR036188">
    <property type="entry name" value="FAD/NAD-bd_sf"/>
</dbReference>
<evidence type="ECO:0000256" key="3">
    <source>
        <dbReference type="SAM" id="Phobius"/>
    </source>
</evidence>
<dbReference type="AlphaFoldDB" id="A0AA88KQQ0"/>
<keyword evidence="3" id="KW-0472">Membrane</keyword>
<dbReference type="GeneID" id="68094867"/>
<reference evidence="4 5" key="1">
    <citation type="journal article" date="2018" name="BMC Genomics">
        <title>The genome of Naegleria lovaniensis, the basis for a comparative approach to unravel pathogenicity factors of the human pathogenic amoeba N. fowleri.</title>
        <authorList>
            <person name="Liechti N."/>
            <person name="Schurch N."/>
            <person name="Bruggmann R."/>
            <person name="Wittwer M."/>
        </authorList>
    </citation>
    <scope>NUCLEOTIDE SEQUENCE [LARGE SCALE GENOMIC DNA]</scope>
    <source>
        <strain evidence="4 5">ATCC 30569</strain>
    </source>
</reference>
<dbReference type="InterPro" id="IPR050816">
    <property type="entry name" value="Flavin-dep_Halogenase_NPB"/>
</dbReference>
<keyword evidence="5" id="KW-1185">Reference proteome</keyword>
<dbReference type="SUPFAM" id="SSF51905">
    <property type="entry name" value="FAD/NAD(P)-binding domain"/>
    <property type="match status" value="1"/>
</dbReference>
<accession>A0AA88KQQ0</accession>
<proteinExistence type="inferred from homology"/>
<dbReference type="GO" id="GO:0016491">
    <property type="term" value="F:oxidoreductase activity"/>
    <property type="evidence" value="ECO:0007669"/>
    <property type="project" value="UniProtKB-KW"/>
</dbReference>
<dbReference type="Proteomes" id="UP000816034">
    <property type="component" value="Unassembled WGS sequence"/>
</dbReference>
<comment type="caution">
    <text evidence="4">The sequence shown here is derived from an EMBL/GenBank/DDBJ whole genome shotgun (WGS) entry which is preliminary data.</text>
</comment>
<dbReference type="RefSeq" id="XP_044550659.1">
    <property type="nucleotide sequence ID" value="XM_044691827.1"/>
</dbReference>
<evidence type="ECO:0000256" key="1">
    <source>
        <dbReference type="ARBA" id="ARBA00005706"/>
    </source>
</evidence>
<keyword evidence="3" id="KW-1133">Transmembrane helix</keyword>
<evidence type="ECO:0000313" key="4">
    <source>
        <dbReference type="EMBL" id="KAG2386667.1"/>
    </source>
</evidence>